<name>A0AAX3GZ06_CLODI</name>
<evidence type="ECO:0000313" key="1">
    <source>
        <dbReference type="EMBL" id="VFD54159.1"/>
    </source>
</evidence>
<accession>A0AAX3GZ06</accession>
<organism evidence="1 2">
    <name type="scientific">Clostridioides difficile</name>
    <name type="common">Peptoclostridium difficile</name>
    <dbReference type="NCBI Taxonomy" id="1496"/>
    <lineage>
        <taxon>Bacteria</taxon>
        <taxon>Bacillati</taxon>
        <taxon>Bacillota</taxon>
        <taxon>Clostridia</taxon>
        <taxon>Peptostreptococcales</taxon>
        <taxon>Peptostreptococcaceae</taxon>
        <taxon>Clostridioides</taxon>
    </lineage>
</organism>
<gene>
    <name evidence="1" type="ORF">SAMEA1710456_01642</name>
</gene>
<sequence>MNIIYEKEFTFDNKVREFISLGNNYKFEFSTSKSPKTLIKYFMDYNKISSNKLESFKEKYSFKKNELLSLQEILKNKFTEDDKLESLKLSKANLENELKLGNSIIKKSNSNHNMVEKK</sequence>
<reference evidence="1 2" key="1">
    <citation type="submission" date="2019-02" db="EMBL/GenBank/DDBJ databases">
        <authorList>
            <consortium name="Pathogen Informatics"/>
        </authorList>
    </citation>
    <scope>NUCLEOTIDE SEQUENCE [LARGE SCALE GENOMIC DNA]</scope>
    <source>
        <strain evidence="1 2">078GUE027</strain>
    </source>
</reference>
<comment type="caution">
    <text evidence="1">The sequence shown here is derived from an EMBL/GenBank/DDBJ whole genome shotgun (WGS) entry which is preliminary data.</text>
</comment>
<evidence type="ECO:0000313" key="2">
    <source>
        <dbReference type="Proteomes" id="UP000346772"/>
    </source>
</evidence>
<dbReference type="AlphaFoldDB" id="A0AAX3GZ06"/>
<dbReference type="EMBL" id="CAADAT010000008">
    <property type="protein sequence ID" value="VFD54159.1"/>
    <property type="molecule type" value="Genomic_DNA"/>
</dbReference>
<proteinExistence type="predicted"/>
<protein>
    <submittedName>
        <fullName evidence="1">Uncharacterized protein</fullName>
    </submittedName>
</protein>
<dbReference type="RefSeq" id="WP_003417490.1">
    <property type="nucleotide sequence ID" value="NZ_BEHB01000003.1"/>
</dbReference>
<dbReference type="Proteomes" id="UP000346772">
    <property type="component" value="Unassembled WGS sequence"/>
</dbReference>